<keyword evidence="1" id="KW-0472">Membrane</keyword>
<dbReference type="RefSeq" id="WP_105337641.1">
    <property type="nucleotide sequence ID" value="NZ_PUHZ01000022.1"/>
</dbReference>
<name>A0A2S8GHE7_9BACT</name>
<dbReference type="Proteomes" id="UP000237819">
    <property type="component" value="Unassembled WGS sequence"/>
</dbReference>
<dbReference type="Pfam" id="PF07589">
    <property type="entry name" value="PEP-CTERM"/>
    <property type="match status" value="1"/>
</dbReference>
<comment type="caution">
    <text evidence="3">The sequence shown here is derived from an EMBL/GenBank/DDBJ whole genome shotgun (WGS) entry which is preliminary data.</text>
</comment>
<organism evidence="3 4">
    <name type="scientific">Blastopirellula marina</name>
    <dbReference type="NCBI Taxonomy" id="124"/>
    <lineage>
        <taxon>Bacteria</taxon>
        <taxon>Pseudomonadati</taxon>
        <taxon>Planctomycetota</taxon>
        <taxon>Planctomycetia</taxon>
        <taxon>Pirellulales</taxon>
        <taxon>Pirellulaceae</taxon>
        <taxon>Blastopirellula</taxon>
    </lineage>
</organism>
<evidence type="ECO:0000259" key="2">
    <source>
        <dbReference type="Pfam" id="PF07589"/>
    </source>
</evidence>
<evidence type="ECO:0000256" key="1">
    <source>
        <dbReference type="SAM" id="Phobius"/>
    </source>
</evidence>
<accession>A0A2S8GHE7</accession>
<keyword evidence="1" id="KW-0812">Transmembrane</keyword>
<protein>
    <recommendedName>
        <fullName evidence="2">Ice-binding protein C-terminal domain-containing protein</fullName>
    </recommendedName>
</protein>
<dbReference type="NCBIfam" id="TIGR02595">
    <property type="entry name" value="PEP_CTERM"/>
    <property type="match status" value="1"/>
</dbReference>
<keyword evidence="1" id="KW-1133">Transmembrane helix</keyword>
<proteinExistence type="predicted"/>
<evidence type="ECO:0000313" key="4">
    <source>
        <dbReference type="Proteomes" id="UP000237819"/>
    </source>
</evidence>
<dbReference type="InterPro" id="IPR013424">
    <property type="entry name" value="Ice-binding_C"/>
</dbReference>
<gene>
    <name evidence="3" type="ORF">C5Y93_22125</name>
</gene>
<evidence type="ECO:0000313" key="3">
    <source>
        <dbReference type="EMBL" id="PQO43885.1"/>
    </source>
</evidence>
<feature type="transmembrane region" description="Helical" evidence="1">
    <location>
        <begin position="47"/>
        <end position="68"/>
    </location>
</feature>
<dbReference type="AlphaFoldDB" id="A0A2S8GHE7"/>
<dbReference type="EMBL" id="PUHZ01000022">
    <property type="protein sequence ID" value="PQO43885.1"/>
    <property type="molecule type" value="Genomic_DNA"/>
</dbReference>
<reference evidence="3 4" key="1">
    <citation type="submission" date="2018-02" db="EMBL/GenBank/DDBJ databases">
        <title>Comparative genomes isolates from brazilian mangrove.</title>
        <authorList>
            <person name="Araujo J.E."/>
            <person name="Taketani R.G."/>
            <person name="Silva M.C.P."/>
            <person name="Loureco M.V."/>
            <person name="Andreote F.D."/>
        </authorList>
    </citation>
    <scope>NUCLEOTIDE SEQUENCE [LARGE SCALE GENOMIC DNA]</scope>
    <source>
        <strain evidence="3 4">Nap-Phe MGV</strain>
    </source>
</reference>
<feature type="domain" description="Ice-binding protein C-terminal" evidence="2">
    <location>
        <begin position="270"/>
        <end position="295"/>
    </location>
</feature>
<sequence>MRSLTGYISAGVLSFRKNSLKGGVPPGEFVKLEELHMRLRGVKRWRWVASLVAMLALCAVSATAQAGLVPVGVDLVSDGSAQVTVTGGNNVSVSSYNSNNAATAALSTTLTDDFYVSFTLDVSAIGSLGNNEFMTIWFNDDSTYDSSNAIPAIGLKGNQGTGAGTSDLMVRLSGVSGTFADFDLSTDANGMVTILGKLSKTGSTYGEFEMWVFSDEDAASSIEGWIALSGSADAYAQTTTGGSLTSISNIGIRTANLNGTASMTNIQISAVPEPATLALWGLGGLAGLAIGYRKRKSATNA</sequence>